<comment type="caution">
    <text evidence="3">The sequence shown here is derived from an EMBL/GenBank/DDBJ whole genome shotgun (WGS) entry which is preliminary data.</text>
</comment>
<dbReference type="PANTHER" id="PTHR42760">
    <property type="entry name" value="SHORT-CHAIN DEHYDROGENASES/REDUCTASES FAMILY MEMBER"/>
    <property type="match status" value="1"/>
</dbReference>
<dbReference type="InterPro" id="IPR020904">
    <property type="entry name" value="Sc_DH/Rdtase_CS"/>
</dbReference>
<proteinExistence type="inferred from homology"/>
<dbReference type="InterPro" id="IPR002347">
    <property type="entry name" value="SDR_fam"/>
</dbReference>
<organism evidence="3 4">
    <name type="scientific">Xanthobacter oligotrophicus</name>
    <dbReference type="NCBI Taxonomy" id="2607286"/>
    <lineage>
        <taxon>Bacteria</taxon>
        <taxon>Pseudomonadati</taxon>
        <taxon>Pseudomonadota</taxon>
        <taxon>Alphaproteobacteria</taxon>
        <taxon>Hyphomicrobiales</taxon>
        <taxon>Xanthobacteraceae</taxon>
        <taxon>Xanthobacter</taxon>
    </lineage>
</organism>
<reference evidence="3 4" key="1">
    <citation type="submission" date="2024-02" db="EMBL/GenBank/DDBJ databases">
        <title>Expansion and revision of Xanthobacter and proposal of Roseixanthobacter gen. nov.</title>
        <authorList>
            <person name="Soltysiak M.P.M."/>
            <person name="Jalihal A."/>
            <person name="Ory A."/>
            <person name="Chrisophersen C."/>
            <person name="Lee A.D."/>
            <person name="Boulton J."/>
            <person name="Springer M."/>
        </authorList>
    </citation>
    <scope>NUCLEOTIDE SEQUENCE [LARGE SCALE GENOMIC DNA]</scope>
    <source>
        <strain evidence="3 4">23A</strain>
    </source>
</reference>
<dbReference type="CDD" id="cd05233">
    <property type="entry name" value="SDR_c"/>
    <property type="match status" value="1"/>
</dbReference>
<dbReference type="SMART" id="SM00822">
    <property type="entry name" value="PKS_KR"/>
    <property type="match status" value="1"/>
</dbReference>
<evidence type="ECO:0000259" key="2">
    <source>
        <dbReference type="SMART" id="SM00822"/>
    </source>
</evidence>
<dbReference type="EMBL" id="JBAFVH010000022">
    <property type="protein sequence ID" value="MFG1375132.1"/>
    <property type="molecule type" value="Genomic_DNA"/>
</dbReference>
<dbReference type="Pfam" id="PF13561">
    <property type="entry name" value="adh_short_C2"/>
    <property type="match status" value="1"/>
</dbReference>
<gene>
    <name evidence="3" type="ORF">V5F32_23405</name>
</gene>
<dbReference type="Proteomes" id="UP001604002">
    <property type="component" value="Unassembled WGS sequence"/>
</dbReference>
<dbReference type="PROSITE" id="PS00061">
    <property type="entry name" value="ADH_SHORT"/>
    <property type="match status" value="1"/>
</dbReference>
<evidence type="ECO:0000313" key="3">
    <source>
        <dbReference type="EMBL" id="MFG1375132.1"/>
    </source>
</evidence>
<keyword evidence="3" id="KW-0560">Oxidoreductase</keyword>
<sequence length="248" mass="26102">MLQGTVIVTGASRGIGASIALELARRGLTVAGLSRSGAAPEGMEAAGAEGAGRVLSLACDVAQEDAMREAFAHIRRETGSIGGLVNNAGIHREGRAESLSTADFEAVLQVNTTAVFAACRDVMPHMAENKRGIIVNIGSFFDRLGVRGSIAYCASKAAVAAMTRCMAAEWGRRDVSVLNIAPGYILTDINRDFLESEAGRAQVNARSFVRRPGEPHEIARLVAALYSEDIPFLTGETIYVDGGHGISL</sequence>
<feature type="domain" description="Ketoreductase" evidence="2">
    <location>
        <begin position="4"/>
        <end position="183"/>
    </location>
</feature>
<name>A0ABW7A269_9HYPH</name>
<dbReference type="EC" id="1.-.-.-" evidence="3"/>
<dbReference type="SUPFAM" id="SSF51735">
    <property type="entry name" value="NAD(P)-binding Rossmann-fold domains"/>
    <property type="match status" value="1"/>
</dbReference>
<dbReference type="RefSeq" id="WP_393994659.1">
    <property type="nucleotide sequence ID" value="NZ_JBAFVH010000022.1"/>
</dbReference>
<dbReference type="PRINTS" id="PR00081">
    <property type="entry name" value="GDHRDH"/>
</dbReference>
<comment type="similarity">
    <text evidence="1">Belongs to the short-chain dehydrogenases/reductases (SDR) family.</text>
</comment>
<dbReference type="InterPro" id="IPR057326">
    <property type="entry name" value="KR_dom"/>
</dbReference>
<keyword evidence="4" id="KW-1185">Reference proteome</keyword>
<protein>
    <submittedName>
        <fullName evidence="3">SDR family oxidoreductase</fullName>
        <ecNumber evidence="3">1.-.-.-</ecNumber>
    </submittedName>
</protein>
<dbReference type="Gene3D" id="3.40.50.720">
    <property type="entry name" value="NAD(P)-binding Rossmann-like Domain"/>
    <property type="match status" value="1"/>
</dbReference>
<dbReference type="GO" id="GO:0016491">
    <property type="term" value="F:oxidoreductase activity"/>
    <property type="evidence" value="ECO:0007669"/>
    <property type="project" value="UniProtKB-KW"/>
</dbReference>
<dbReference type="PRINTS" id="PR00080">
    <property type="entry name" value="SDRFAMILY"/>
</dbReference>
<dbReference type="PANTHER" id="PTHR42760:SF40">
    <property type="entry name" value="3-OXOACYL-[ACYL-CARRIER-PROTEIN] REDUCTASE, CHLOROPLASTIC"/>
    <property type="match status" value="1"/>
</dbReference>
<evidence type="ECO:0000313" key="4">
    <source>
        <dbReference type="Proteomes" id="UP001604002"/>
    </source>
</evidence>
<accession>A0ABW7A269</accession>
<dbReference type="InterPro" id="IPR036291">
    <property type="entry name" value="NAD(P)-bd_dom_sf"/>
</dbReference>
<evidence type="ECO:0000256" key="1">
    <source>
        <dbReference type="ARBA" id="ARBA00006484"/>
    </source>
</evidence>